<evidence type="ECO:0000256" key="3">
    <source>
        <dbReference type="ARBA" id="ARBA00022989"/>
    </source>
</evidence>
<name>A0A238FFQ5_9BASI</name>
<dbReference type="Gene3D" id="1.20.1250.20">
    <property type="entry name" value="MFS general substrate transporter like domains"/>
    <property type="match status" value="1"/>
</dbReference>
<accession>A0A238FFQ5</accession>
<protein>
    <submittedName>
        <fullName evidence="7">BQ2448_3605 protein</fullName>
    </submittedName>
</protein>
<evidence type="ECO:0000256" key="1">
    <source>
        <dbReference type="ARBA" id="ARBA00004141"/>
    </source>
</evidence>
<feature type="transmembrane region" description="Helical" evidence="6">
    <location>
        <begin position="68"/>
        <end position="87"/>
    </location>
</feature>
<feature type="transmembrane region" description="Helical" evidence="6">
    <location>
        <begin position="94"/>
        <end position="117"/>
    </location>
</feature>
<dbReference type="STRING" id="269621.A0A238FFQ5"/>
<keyword evidence="2 6" id="KW-0812">Transmembrane</keyword>
<dbReference type="InterPro" id="IPR036259">
    <property type="entry name" value="MFS_trans_sf"/>
</dbReference>
<dbReference type="PANTHER" id="PTHR23294:SF19">
    <property type="entry name" value="DUF895 DOMAIN MEMBRANE PROTEIN-RELATED"/>
    <property type="match status" value="1"/>
</dbReference>
<feature type="transmembrane region" description="Helical" evidence="6">
    <location>
        <begin position="36"/>
        <end position="56"/>
    </location>
</feature>
<feature type="transmembrane region" description="Helical" evidence="6">
    <location>
        <begin position="371"/>
        <end position="392"/>
    </location>
</feature>
<evidence type="ECO:0000313" key="8">
    <source>
        <dbReference type="Proteomes" id="UP000198372"/>
    </source>
</evidence>
<keyword evidence="4 6" id="KW-0472">Membrane</keyword>
<feature type="transmembrane region" description="Helical" evidence="6">
    <location>
        <begin position="297"/>
        <end position="318"/>
    </location>
</feature>
<evidence type="ECO:0000256" key="5">
    <source>
        <dbReference type="SAM" id="MobiDB-lite"/>
    </source>
</evidence>
<dbReference type="Pfam" id="PF05978">
    <property type="entry name" value="UNC-93"/>
    <property type="match status" value="1"/>
</dbReference>
<evidence type="ECO:0000256" key="6">
    <source>
        <dbReference type="SAM" id="Phobius"/>
    </source>
</evidence>
<dbReference type="OrthoDB" id="196103at2759"/>
<feature type="transmembrane region" description="Helical" evidence="6">
    <location>
        <begin position="137"/>
        <end position="164"/>
    </location>
</feature>
<keyword evidence="3 6" id="KW-1133">Transmembrane helix</keyword>
<dbReference type="AlphaFoldDB" id="A0A238FFQ5"/>
<evidence type="ECO:0000256" key="4">
    <source>
        <dbReference type="ARBA" id="ARBA00023136"/>
    </source>
</evidence>
<feature type="transmembrane region" description="Helical" evidence="6">
    <location>
        <begin position="176"/>
        <end position="197"/>
    </location>
</feature>
<dbReference type="EMBL" id="FMSP01000006">
    <property type="protein sequence ID" value="SCV70843.1"/>
    <property type="molecule type" value="Genomic_DNA"/>
</dbReference>
<organism evidence="7 8">
    <name type="scientific">Microbotryum intermedium</name>
    <dbReference type="NCBI Taxonomy" id="269621"/>
    <lineage>
        <taxon>Eukaryota</taxon>
        <taxon>Fungi</taxon>
        <taxon>Dikarya</taxon>
        <taxon>Basidiomycota</taxon>
        <taxon>Pucciniomycotina</taxon>
        <taxon>Microbotryomycetes</taxon>
        <taxon>Microbotryales</taxon>
        <taxon>Microbotryaceae</taxon>
        <taxon>Microbotryum</taxon>
    </lineage>
</organism>
<dbReference type="GO" id="GO:0016020">
    <property type="term" value="C:membrane"/>
    <property type="evidence" value="ECO:0007669"/>
    <property type="project" value="UniProtKB-SubCell"/>
</dbReference>
<gene>
    <name evidence="7" type="ORF">BQ2448_3605</name>
</gene>
<feature type="compositionally biased region" description="Low complexity" evidence="5">
    <location>
        <begin position="511"/>
        <end position="526"/>
    </location>
</feature>
<feature type="transmembrane region" description="Helical" evidence="6">
    <location>
        <begin position="330"/>
        <end position="351"/>
    </location>
</feature>
<comment type="subcellular location">
    <subcellularLocation>
        <location evidence="1">Membrane</location>
        <topology evidence="1">Multi-pass membrane protein</topology>
    </subcellularLocation>
</comment>
<evidence type="ECO:0000256" key="2">
    <source>
        <dbReference type="ARBA" id="ARBA00022692"/>
    </source>
</evidence>
<reference evidence="8" key="1">
    <citation type="submission" date="2016-09" db="EMBL/GenBank/DDBJ databases">
        <authorList>
            <person name="Jeantristanb JTB J.-T."/>
            <person name="Ricardo R."/>
        </authorList>
    </citation>
    <scope>NUCLEOTIDE SEQUENCE [LARGE SCALE GENOMIC DNA]</scope>
</reference>
<sequence>MSESKLDALEASPPADIDTGAVLEPFRKVKWYRSTWFAALILGLANFSAPGIWGAMNSLGAGGQATPFLVNASNALTFGLMVLTAFLTSSLVRYIGVVWTLAFGAAGYAPYAAGLYTGFGTTARTKNSVNNRFGNEWFLLLGAALCGISAGTFWAIEAAIALAYPEPENQGRFFGLWLSFRVLGGVLGGAINLGLNANRNTAGKVNPKIYLVFIALQCLGPFVAFLLPPPKKVQRTDGLPVRLFVTTGLVHEVKASARLFFTKRFLLIVPLIVQAVFPESFNGTYLTLHFSVRARALGSFLSAIVAIIAGNLLGWLLDSKKFSLKSRARYSFFVVLGLQGIWWIWSTGIQSEYQPNNTMLDWSSPGFGRGFALYIFLVAGFQLNYLYLYFVVGNRKSQQLLILLRKHQNVSTDFPSALFILLLPRRAVVTEPADIIRIGGLLRATESAAQAVSYGLNSVQSFGTIGASSLNFALWGISLVPAWFVIKDIGITLWGRGEVEKKQLEALLKNSGGNSIESEGNGSDGSKTPSSEKEVGL</sequence>
<dbReference type="InterPro" id="IPR010291">
    <property type="entry name" value="Ion_channel_UNC-93"/>
</dbReference>
<evidence type="ECO:0000313" key="7">
    <source>
        <dbReference type="EMBL" id="SCV70843.1"/>
    </source>
</evidence>
<feature type="region of interest" description="Disordered" evidence="5">
    <location>
        <begin position="511"/>
        <end position="537"/>
    </location>
</feature>
<dbReference type="SUPFAM" id="SSF103473">
    <property type="entry name" value="MFS general substrate transporter"/>
    <property type="match status" value="1"/>
</dbReference>
<dbReference type="InterPro" id="IPR051617">
    <property type="entry name" value="UNC-93-like_regulator"/>
</dbReference>
<proteinExistence type="predicted"/>
<feature type="transmembrane region" description="Helical" evidence="6">
    <location>
        <begin position="209"/>
        <end position="227"/>
    </location>
</feature>
<dbReference type="Proteomes" id="UP000198372">
    <property type="component" value="Unassembled WGS sequence"/>
</dbReference>
<keyword evidence="8" id="KW-1185">Reference proteome</keyword>
<dbReference type="PANTHER" id="PTHR23294">
    <property type="entry name" value="ET TRANSLATION PRODUCT-RELATED"/>
    <property type="match status" value="1"/>
</dbReference>